<keyword evidence="4" id="KW-0067">ATP-binding</keyword>
<evidence type="ECO:0000256" key="4">
    <source>
        <dbReference type="ARBA" id="ARBA00022840"/>
    </source>
</evidence>
<feature type="domain" description="ATP synthase A/B type C-terminal" evidence="10">
    <location>
        <begin position="443"/>
        <end position="544"/>
    </location>
</feature>
<feature type="domain" description="ATPsynthase alpha/beta subunit barrel-sandwich" evidence="9">
    <location>
        <begin position="109"/>
        <end position="193"/>
    </location>
</feature>
<dbReference type="GO" id="GO:0046961">
    <property type="term" value="F:proton-transporting ATPase activity, rotational mechanism"/>
    <property type="evidence" value="ECO:0007669"/>
    <property type="project" value="InterPro"/>
</dbReference>
<dbReference type="InterPro" id="IPR022878">
    <property type="entry name" value="V-ATPase_asu"/>
</dbReference>
<evidence type="ECO:0000256" key="6">
    <source>
        <dbReference type="ARBA" id="ARBA00023065"/>
    </source>
</evidence>
<dbReference type="InterPro" id="IPR036121">
    <property type="entry name" value="ATPase_F1/V1/A1_a/bsu_N_sf"/>
</dbReference>
<dbReference type="PROSITE" id="PS00152">
    <property type="entry name" value="ATPASE_ALPHA_BETA"/>
    <property type="match status" value="1"/>
</dbReference>
<dbReference type="InterPro" id="IPR020003">
    <property type="entry name" value="ATPase_a/bsu_AS"/>
</dbReference>
<gene>
    <name evidence="11" type="ORF">LCGC14_1149940</name>
</gene>
<dbReference type="InterPro" id="IPR031686">
    <property type="entry name" value="ATP-synth_a_Xtn"/>
</dbReference>
<dbReference type="InterPro" id="IPR024034">
    <property type="entry name" value="ATPase_F1/V1_b/a_C"/>
</dbReference>
<reference evidence="11" key="1">
    <citation type="journal article" date="2015" name="Nature">
        <title>Complex archaea that bridge the gap between prokaryotes and eukaryotes.</title>
        <authorList>
            <person name="Spang A."/>
            <person name="Saw J.H."/>
            <person name="Jorgensen S.L."/>
            <person name="Zaremba-Niedzwiedzka K."/>
            <person name="Martijn J."/>
            <person name="Lind A.E."/>
            <person name="van Eijk R."/>
            <person name="Schleper C."/>
            <person name="Guy L."/>
            <person name="Ettema T.J."/>
        </authorList>
    </citation>
    <scope>NUCLEOTIDE SEQUENCE</scope>
</reference>
<evidence type="ECO:0000259" key="7">
    <source>
        <dbReference type="Pfam" id="PF00006"/>
    </source>
</evidence>
<evidence type="ECO:0000256" key="5">
    <source>
        <dbReference type="ARBA" id="ARBA00022967"/>
    </source>
</evidence>
<comment type="similarity">
    <text evidence="1">Belongs to the ATPase alpha/beta chains family.</text>
</comment>
<evidence type="ECO:0000256" key="3">
    <source>
        <dbReference type="ARBA" id="ARBA00022741"/>
    </source>
</evidence>
<feature type="domain" description="ATPase F1/V1/A1 complex alpha/beta subunit N-terminal" evidence="8">
    <location>
        <begin position="6"/>
        <end position="68"/>
    </location>
</feature>
<dbReference type="Pfam" id="PF16886">
    <property type="entry name" value="ATP-synt_ab_Xtn"/>
    <property type="match status" value="1"/>
</dbReference>
<dbReference type="Pfam" id="PF22919">
    <property type="entry name" value="ATP-synt_VA_C"/>
    <property type="match status" value="1"/>
</dbReference>
<dbReference type="EMBL" id="LAZR01005521">
    <property type="protein sequence ID" value="KKM99229.1"/>
    <property type="molecule type" value="Genomic_DNA"/>
</dbReference>
<evidence type="ECO:0000256" key="1">
    <source>
        <dbReference type="ARBA" id="ARBA00008936"/>
    </source>
</evidence>
<organism evidence="11">
    <name type="scientific">marine sediment metagenome</name>
    <dbReference type="NCBI Taxonomy" id="412755"/>
    <lineage>
        <taxon>unclassified sequences</taxon>
        <taxon>metagenomes</taxon>
        <taxon>ecological metagenomes</taxon>
    </lineage>
</organism>
<dbReference type="NCBIfam" id="NF003220">
    <property type="entry name" value="PRK04192.1"/>
    <property type="match status" value="1"/>
</dbReference>
<dbReference type="GO" id="GO:0046034">
    <property type="term" value="P:ATP metabolic process"/>
    <property type="evidence" value="ECO:0007669"/>
    <property type="project" value="InterPro"/>
</dbReference>
<feature type="domain" description="ATPase F1/V1/A1 complex alpha/beta subunit nucleotide-binding" evidence="7">
    <location>
        <begin position="211"/>
        <end position="434"/>
    </location>
</feature>
<dbReference type="GO" id="GO:0005524">
    <property type="term" value="F:ATP binding"/>
    <property type="evidence" value="ECO:0007669"/>
    <property type="project" value="UniProtKB-KW"/>
</dbReference>
<dbReference type="SUPFAM" id="SSF52540">
    <property type="entry name" value="P-loop containing nucleoside triphosphate hydrolases"/>
    <property type="match status" value="1"/>
</dbReference>
<evidence type="ECO:0000259" key="9">
    <source>
        <dbReference type="Pfam" id="PF16886"/>
    </source>
</evidence>
<dbReference type="CDD" id="cd18119">
    <property type="entry name" value="ATP-synt_V_A-type_alpha_N"/>
    <property type="match status" value="1"/>
</dbReference>
<dbReference type="SUPFAM" id="SSF50615">
    <property type="entry name" value="N-terminal domain of alpha and beta subunits of F1 ATP synthase"/>
    <property type="match status" value="1"/>
</dbReference>
<dbReference type="SUPFAM" id="SSF47917">
    <property type="entry name" value="C-terminal domain of alpha and beta subunits of F1 ATP synthase"/>
    <property type="match status" value="1"/>
</dbReference>
<dbReference type="InterPro" id="IPR027417">
    <property type="entry name" value="P-loop_NTPase"/>
</dbReference>
<dbReference type="HAMAP" id="MF_00309">
    <property type="entry name" value="ATP_synth_A_arch"/>
    <property type="match status" value="1"/>
</dbReference>
<dbReference type="InterPro" id="IPR023366">
    <property type="entry name" value="ATP_synth_asu-like_sf"/>
</dbReference>
<proteinExistence type="inferred from homology"/>
<keyword evidence="5" id="KW-1278">Translocase</keyword>
<evidence type="ECO:0000313" key="11">
    <source>
        <dbReference type="EMBL" id="KKM99229.1"/>
    </source>
</evidence>
<dbReference type="CDD" id="cd01134">
    <property type="entry name" value="V_A-ATPase_A"/>
    <property type="match status" value="1"/>
</dbReference>
<dbReference type="Gene3D" id="2.40.30.20">
    <property type="match status" value="1"/>
</dbReference>
<evidence type="ECO:0000259" key="8">
    <source>
        <dbReference type="Pfam" id="PF02874"/>
    </source>
</evidence>
<dbReference type="PANTHER" id="PTHR43607:SF1">
    <property type="entry name" value="H(+)-TRANSPORTING TWO-SECTOR ATPASE"/>
    <property type="match status" value="1"/>
</dbReference>
<dbReference type="AlphaFoldDB" id="A0A0F9LVR8"/>
<keyword evidence="6" id="KW-0406">Ion transport</keyword>
<accession>A0A0F9LVR8</accession>
<dbReference type="Pfam" id="PF00006">
    <property type="entry name" value="ATP-synt_ab"/>
    <property type="match status" value="1"/>
</dbReference>
<dbReference type="InterPro" id="IPR055190">
    <property type="entry name" value="ATP-synt_VA_C"/>
</dbReference>
<keyword evidence="2" id="KW-0813">Transport</keyword>
<dbReference type="CDD" id="cd18111">
    <property type="entry name" value="ATP-synt_V_A-type_alpha_C"/>
    <property type="match status" value="1"/>
</dbReference>
<comment type="caution">
    <text evidence="11">The sequence shown here is derived from an EMBL/GenBank/DDBJ whole genome shotgun (WGS) entry which is preliminary data.</text>
</comment>
<protein>
    <recommendedName>
        <fullName evidence="12">AAA+ ATPase domain-containing protein</fullName>
    </recommendedName>
</protein>
<dbReference type="Gene3D" id="1.10.1140.10">
    <property type="entry name" value="Bovine Mitochondrial F1-atpase, Atp Synthase Beta Chain, Chain D, domain 3"/>
    <property type="match status" value="1"/>
</dbReference>
<sequence>MKKGKIIRVAGPLVVASDCLGAKMYDMVKIGELGLIGEVIELKEDLAFIQVYEDTTGIGPEEPVFLTGKPLSVELGPGLISSIYDGIQRPLDVIRKREGDFITRGIELPPLNREKKWNFAPLVTKGQEVKEGDFLGEVEETPLVKHKIMVPVGSAGKIVEIKKGSLSIEEVVARIQAPKEVKDVKMFQTWSIRRNRRVHERLMPDEPLTTGQRVIDTLFPLAKGGTGCVPGPFGSGKTVVQHQLAKWSDAQIIVFVACGERGNEIADLLLSFPELKDPHTGRPLLERTVIIANTSNMPVAAREASIYTGMSIAEYFRDMGYSVALMADSTSRWAEALREISGRMEEMPGEEGYPAYLASRIAEFYERAGKVICLGSDRRQGALSVMGAVSPPGGDLSDPVVQATLKVVKVFWALDDKLANTRHFPAINWLLSYSLYVENIKNYMNNNVAEEFISLRQEAMELLEEESELQEIARLVGVESLSTKERLTLESTRSIREDFLHQNAFHPQDTYTSLRKQYLMLRTILHFHNSGLKALEEEKSLEEILALGVREKISKMKFLPEGESDLLEVYIEIDNAFKELLQKKGVSEENV</sequence>
<name>A0A0F9LVR8_9ZZZZ</name>
<evidence type="ECO:0008006" key="12">
    <source>
        <dbReference type="Google" id="ProtNLM"/>
    </source>
</evidence>
<dbReference type="Pfam" id="PF02874">
    <property type="entry name" value="ATP-synt_ab_N"/>
    <property type="match status" value="1"/>
</dbReference>
<dbReference type="InterPro" id="IPR000194">
    <property type="entry name" value="ATPase_F1/V1/A1_a/bsu_nucl-bd"/>
</dbReference>
<dbReference type="PANTHER" id="PTHR43607">
    <property type="entry name" value="V-TYPE PROTON ATPASE CATALYTIC SUBUNIT A"/>
    <property type="match status" value="1"/>
</dbReference>
<dbReference type="InterPro" id="IPR004100">
    <property type="entry name" value="ATPase_F1/V1/A1_a/bsu_N"/>
</dbReference>
<evidence type="ECO:0000256" key="2">
    <source>
        <dbReference type="ARBA" id="ARBA00022448"/>
    </source>
</evidence>
<evidence type="ECO:0000259" key="10">
    <source>
        <dbReference type="Pfam" id="PF22919"/>
    </source>
</evidence>
<dbReference type="Gene3D" id="3.40.50.300">
    <property type="entry name" value="P-loop containing nucleotide triphosphate hydrolases"/>
    <property type="match status" value="1"/>
</dbReference>
<dbReference type="Gene3D" id="2.40.50.100">
    <property type="match status" value="1"/>
</dbReference>
<keyword evidence="3" id="KW-0547">Nucleotide-binding</keyword>